<accession>A0A2Z7BMH4</accession>
<name>A0A2Z7BMH4_9LAMI</name>
<proteinExistence type="predicted"/>
<feature type="region of interest" description="Disordered" evidence="1">
    <location>
        <begin position="66"/>
        <end position="92"/>
    </location>
</feature>
<feature type="region of interest" description="Disordered" evidence="1">
    <location>
        <begin position="1"/>
        <end position="29"/>
    </location>
</feature>
<dbReference type="EMBL" id="KV004018">
    <property type="protein sequence ID" value="KZV35823.1"/>
    <property type="molecule type" value="Genomic_DNA"/>
</dbReference>
<sequence>MTSSMGTEIEKRQDATKKEQNSRDGRKLYHREFIAGTQPWSKANSPLDPHVEDIKKLREEVSRLREEMGLGPTTSSLGCPFLNRSTGRRDPSAFQVPYCERVKRKETYNDHIFGIANYNKLKVRIQ</sequence>
<gene>
    <name evidence="2" type="ORF">F511_09524</name>
</gene>
<feature type="compositionally biased region" description="Basic and acidic residues" evidence="1">
    <location>
        <begin position="8"/>
        <end position="29"/>
    </location>
</feature>
<dbReference type="AlphaFoldDB" id="A0A2Z7BMH4"/>
<organism evidence="2 3">
    <name type="scientific">Dorcoceras hygrometricum</name>
    <dbReference type="NCBI Taxonomy" id="472368"/>
    <lineage>
        <taxon>Eukaryota</taxon>
        <taxon>Viridiplantae</taxon>
        <taxon>Streptophyta</taxon>
        <taxon>Embryophyta</taxon>
        <taxon>Tracheophyta</taxon>
        <taxon>Spermatophyta</taxon>
        <taxon>Magnoliopsida</taxon>
        <taxon>eudicotyledons</taxon>
        <taxon>Gunneridae</taxon>
        <taxon>Pentapetalae</taxon>
        <taxon>asterids</taxon>
        <taxon>lamiids</taxon>
        <taxon>Lamiales</taxon>
        <taxon>Gesneriaceae</taxon>
        <taxon>Didymocarpoideae</taxon>
        <taxon>Trichosporeae</taxon>
        <taxon>Loxocarpinae</taxon>
        <taxon>Dorcoceras</taxon>
    </lineage>
</organism>
<evidence type="ECO:0000313" key="2">
    <source>
        <dbReference type="EMBL" id="KZV35823.1"/>
    </source>
</evidence>
<protein>
    <submittedName>
        <fullName evidence="2">ABC transporter G family member 28</fullName>
    </submittedName>
</protein>
<dbReference type="Proteomes" id="UP000250235">
    <property type="component" value="Unassembled WGS sequence"/>
</dbReference>
<evidence type="ECO:0000313" key="3">
    <source>
        <dbReference type="Proteomes" id="UP000250235"/>
    </source>
</evidence>
<reference evidence="2 3" key="1">
    <citation type="journal article" date="2015" name="Proc. Natl. Acad. Sci. U.S.A.">
        <title>The resurrection genome of Boea hygrometrica: A blueprint for survival of dehydration.</title>
        <authorList>
            <person name="Xiao L."/>
            <person name="Yang G."/>
            <person name="Zhang L."/>
            <person name="Yang X."/>
            <person name="Zhao S."/>
            <person name="Ji Z."/>
            <person name="Zhou Q."/>
            <person name="Hu M."/>
            <person name="Wang Y."/>
            <person name="Chen M."/>
            <person name="Xu Y."/>
            <person name="Jin H."/>
            <person name="Xiao X."/>
            <person name="Hu G."/>
            <person name="Bao F."/>
            <person name="Hu Y."/>
            <person name="Wan P."/>
            <person name="Li L."/>
            <person name="Deng X."/>
            <person name="Kuang T."/>
            <person name="Xiang C."/>
            <person name="Zhu J.K."/>
            <person name="Oliver M.J."/>
            <person name="He Y."/>
        </authorList>
    </citation>
    <scope>NUCLEOTIDE SEQUENCE [LARGE SCALE GENOMIC DNA]</scope>
    <source>
        <strain evidence="3">cv. XS01</strain>
    </source>
</reference>
<keyword evidence="3" id="KW-1185">Reference proteome</keyword>
<evidence type="ECO:0000256" key="1">
    <source>
        <dbReference type="SAM" id="MobiDB-lite"/>
    </source>
</evidence>